<dbReference type="PANTHER" id="PTHR34989:SF1">
    <property type="entry name" value="PROTEIN HDED"/>
    <property type="match status" value="1"/>
</dbReference>
<dbReference type="InterPro" id="IPR052712">
    <property type="entry name" value="Acid_resist_chaperone_HdeD"/>
</dbReference>
<comment type="caution">
    <text evidence="3">The sequence shown here is derived from an EMBL/GenBank/DDBJ whole genome shotgun (WGS) entry which is preliminary data.</text>
</comment>
<keyword evidence="2" id="KW-0812">Transmembrane</keyword>
<feature type="transmembrane region" description="Helical" evidence="2">
    <location>
        <begin position="111"/>
        <end position="132"/>
    </location>
</feature>
<organism evidence="3 4">
    <name type="scientific">Terrabacter terrae</name>
    <dbReference type="NCBI Taxonomy" id="318434"/>
    <lineage>
        <taxon>Bacteria</taxon>
        <taxon>Bacillati</taxon>
        <taxon>Actinomycetota</taxon>
        <taxon>Actinomycetes</taxon>
        <taxon>Micrococcales</taxon>
        <taxon>Intrasporangiaceae</taxon>
        <taxon>Terrabacter</taxon>
    </lineage>
</organism>
<evidence type="ECO:0000256" key="1">
    <source>
        <dbReference type="SAM" id="MobiDB-lite"/>
    </source>
</evidence>
<proteinExistence type="predicted"/>
<evidence type="ECO:0000313" key="4">
    <source>
        <dbReference type="Proteomes" id="UP001501285"/>
    </source>
</evidence>
<keyword evidence="2" id="KW-1133">Transmembrane helix</keyword>
<feature type="transmembrane region" description="Helical" evidence="2">
    <location>
        <begin position="54"/>
        <end position="72"/>
    </location>
</feature>
<evidence type="ECO:0008006" key="5">
    <source>
        <dbReference type="Google" id="ProtNLM"/>
    </source>
</evidence>
<feature type="transmembrane region" description="Helical" evidence="2">
    <location>
        <begin position="27"/>
        <end position="48"/>
    </location>
</feature>
<dbReference type="Proteomes" id="UP001501285">
    <property type="component" value="Unassembled WGS sequence"/>
</dbReference>
<feature type="transmembrane region" description="Helical" evidence="2">
    <location>
        <begin position="144"/>
        <end position="164"/>
    </location>
</feature>
<protein>
    <recommendedName>
        <fullName evidence="5">HdeD family acid-resistance protein</fullName>
    </recommendedName>
</protein>
<dbReference type="EMBL" id="BAAANB010000197">
    <property type="protein sequence ID" value="GAA1505414.1"/>
    <property type="molecule type" value="Genomic_DNA"/>
</dbReference>
<keyword evidence="2" id="KW-0472">Membrane</keyword>
<name>A0ABN1ZVI3_9MICO</name>
<dbReference type="RefSeq" id="WP_343995127.1">
    <property type="nucleotide sequence ID" value="NZ_BAAANB010000197.1"/>
</dbReference>
<feature type="transmembrane region" description="Helical" evidence="2">
    <location>
        <begin position="84"/>
        <end position="105"/>
    </location>
</feature>
<accession>A0ABN1ZVI3</accession>
<sequence length="203" mass="20661">MSSHVPDTPGRSAGAGDTGDFGPPPRWSGAVVAVGVLSVVLGVIVLVWPNVTLLVVAILFGIQLIAAGAIRLSVTRELPSHPGWVRPVSMALGVLTVIAGIVCLFRPGTSLFVIAILIAVGWIAEGVAALAHGFAADRSTGARVFLIVFGAISVIAGVAVAAWPGETLVILARIAGILLIVLGVAELVTVFVARRESRAPTAA</sequence>
<reference evidence="3 4" key="1">
    <citation type="journal article" date="2019" name="Int. J. Syst. Evol. Microbiol.">
        <title>The Global Catalogue of Microorganisms (GCM) 10K type strain sequencing project: providing services to taxonomists for standard genome sequencing and annotation.</title>
        <authorList>
            <consortium name="The Broad Institute Genomics Platform"/>
            <consortium name="The Broad Institute Genome Sequencing Center for Infectious Disease"/>
            <person name="Wu L."/>
            <person name="Ma J."/>
        </authorList>
    </citation>
    <scope>NUCLEOTIDE SEQUENCE [LARGE SCALE GENOMIC DNA]</scope>
    <source>
        <strain evidence="3 4">JCM 14283</strain>
    </source>
</reference>
<evidence type="ECO:0000256" key="2">
    <source>
        <dbReference type="SAM" id="Phobius"/>
    </source>
</evidence>
<dbReference type="InterPro" id="IPR005325">
    <property type="entry name" value="DUF308_memb"/>
</dbReference>
<evidence type="ECO:0000313" key="3">
    <source>
        <dbReference type="EMBL" id="GAA1505414.1"/>
    </source>
</evidence>
<dbReference type="Pfam" id="PF03729">
    <property type="entry name" value="DUF308"/>
    <property type="match status" value="2"/>
</dbReference>
<keyword evidence="4" id="KW-1185">Reference proteome</keyword>
<feature type="transmembrane region" description="Helical" evidence="2">
    <location>
        <begin position="170"/>
        <end position="193"/>
    </location>
</feature>
<gene>
    <name evidence="3" type="ORF">GCM10009740_40170</name>
</gene>
<feature type="region of interest" description="Disordered" evidence="1">
    <location>
        <begin position="1"/>
        <end position="22"/>
    </location>
</feature>
<dbReference type="PANTHER" id="PTHR34989">
    <property type="entry name" value="PROTEIN HDED"/>
    <property type="match status" value="1"/>
</dbReference>